<dbReference type="PRINTS" id="PR00080">
    <property type="entry name" value="SDRFAMILY"/>
</dbReference>
<evidence type="ECO:0000256" key="4">
    <source>
        <dbReference type="ARBA" id="ARBA00023002"/>
    </source>
</evidence>
<keyword evidence="8" id="KW-0444">Lipid biosynthesis</keyword>
<feature type="binding site" evidence="7">
    <location>
        <position position="191"/>
    </location>
    <ligand>
        <name>NADP(+)</name>
        <dbReference type="ChEBI" id="CHEBI:58349"/>
    </ligand>
</feature>
<feature type="domain" description="Ketoreductase" evidence="9">
    <location>
        <begin position="8"/>
        <end position="194"/>
    </location>
</feature>
<dbReference type="NCBIfam" id="TIGR01830">
    <property type="entry name" value="3oxo_ACP_reduc"/>
    <property type="match status" value="1"/>
</dbReference>
<evidence type="ECO:0000313" key="10">
    <source>
        <dbReference type="EMBL" id="ETR74499.1"/>
    </source>
</evidence>
<evidence type="ECO:0000256" key="7">
    <source>
        <dbReference type="PIRSR" id="PIRSR611284-2"/>
    </source>
</evidence>
<dbReference type="Proteomes" id="UP000189670">
    <property type="component" value="Unassembled WGS sequence"/>
</dbReference>
<sequence>MNDSQNTQIAVVTGGSRGIGQIIVQTLSAMGIQVFFNYASSDDTNARTTIKTVEDNGGVCRGIRADITQKDDVDAFFKSVFSQTSGIHILINNAGIRKDGLLAMMKESNWDQVLDTNLKGAYLCTKAVIKPMIRQRWGRIVNISSVVGITGNAGQCNYAAAKAGLIGFTKSIAQEVASRNITANVVAPGFIQTQMTDQMTDQQQQDIISRIPMKRMGDSSDIAALVRFLISENAGYITGQVIQVCGGLVM</sequence>
<keyword evidence="8" id="KW-0275">Fatty acid biosynthesis</keyword>
<gene>
    <name evidence="10" type="ORF">OMM_00191</name>
</gene>
<dbReference type="InterPro" id="IPR036291">
    <property type="entry name" value="NAD(P)-bd_dom_sf"/>
</dbReference>
<dbReference type="UniPathway" id="UPA00094"/>
<dbReference type="InterPro" id="IPR002347">
    <property type="entry name" value="SDR_fam"/>
</dbReference>
<dbReference type="SMART" id="SM00822">
    <property type="entry name" value="PKS_KR"/>
    <property type="match status" value="1"/>
</dbReference>
<evidence type="ECO:0000259" key="9">
    <source>
        <dbReference type="SMART" id="SM00822"/>
    </source>
</evidence>
<evidence type="ECO:0000256" key="3">
    <source>
        <dbReference type="ARBA" id="ARBA00022857"/>
    </source>
</evidence>
<dbReference type="InterPro" id="IPR020904">
    <property type="entry name" value="Sc_DH/Rdtase_CS"/>
</dbReference>
<proteinExistence type="inferred from homology"/>
<comment type="similarity">
    <text evidence="2 8">Belongs to the short-chain dehydrogenases/reductases (SDR) family.</text>
</comment>
<feature type="active site" description="Proton acceptor" evidence="6">
    <location>
        <position position="158"/>
    </location>
</feature>
<organism evidence="10 11">
    <name type="scientific">Candidatus Magnetoglobus multicellularis str. Araruama</name>
    <dbReference type="NCBI Taxonomy" id="890399"/>
    <lineage>
        <taxon>Bacteria</taxon>
        <taxon>Pseudomonadati</taxon>
        <taxon>Thermodesulfobacteriota</taxon>
        <taxon>Desulfobacteria</taxon>
        <taxon>Desulfobacterales</taxon>
        <taxon>Desulfobacteraceae</taxon>
        <taxon>Candidatus Magnetoglobus</taxon>
    </lineage>
</organism>
<comment type="catalytic activity">
    <reaction evidence="5 8">
        <text>a (3R)-hydroxyacyl-[ACP] + NADP(+) = a 3-oxoacyl-[ACP] + NADPH + H(+)</text>
        <dbReference type="Rhea" id="RHEA:17397"/>
        <dbReference type="Rhea" id="RHEA-COMP:9916"/>
        <dbReference type="Rhea" id="RHEA-COMP:9945"/>
        <dbReference type="ChEBI" id="CHEBI:15378"/>
        <dbReference type="ChEBI" id="CHEBI:57783"/>
        <dbReference type="ChEBI" id="CHEBI:58349"/>
        <dbReference type="ChEBI" id="CHEBI:78776"/>
        <dbReference type="ChEBI" id="CHEBI:78827"/>
        <dbReference type="EC" id="1.1.1.100"/>
    </reaction>
</comment>
<keyword evidence="8" id="KW-0276">Fatty acid metabolism</keyword>
<dbReference type="PANTHER" id="PTHR42879">
    <property type="entry name" value="3-OXOACYL-(ACYL-CARRIER-PROTEIN) REDUCTASE"/>
    <property type="match status" value="1"/>
</dbReference>
<keyword evidence="4 8" id="KW-0560">Oxidoreductase</keyword>
<comment type="subunit">
    <text evidence="8">Homotetramer.</text>
</comment>
<evidence type="ECO:0000256" key="2">
    <source>
        <dbReference type="ARBA" id="ARBA00006484"/>
    </source>
</evidence>
<dbReference type="InterPro" id="IPR057326">
    <property type="entry name" value="KR_dom"/>
</dbReference>
<dbReference type="FunFam" id="3.40.50.720:FF:000115">
    <property type="entry name" value="3-oxoacyl-[acyl-carrier-protein] reductase FabG"/>
    <property type="match status" value="1"/>
</dbReference>
<dbReference type="GO" id="GO:0004316">
    <property type="term" value="F:3-oxoacyl-[acyl-carrier-protein] reductase (NADPH) activity"/>
    <property type="evidence" value="ECO:0007669"/>
    <property type="project" value="UniProtKB-UniRule"/>
</dbReference>
<dbReference type="PRINTS" id="PR00081">
    <property type="entry name" value="GDHRDH"/>
</dbReference>
<dbReference type="EMBL" id="ATBP01000006">
    <property type="protein sequence ID" value="ETR74499.1"/>
    <property type="molecule type" value="Genomic_DNA"/>
</dbReference>
<dbReference type="PROSITE" id="PS00061">
    <property type="entry name" value="ADH_SHORT"/>
    <property type="match status" value="1"/>
</dbReference>
<evidence type="ECO:0000256" key="1">
    <source>
        <dbReference type="ARBA" id="ARBA00002607"/>
    </source>
</evidence>
<dbReference type="InterPro" id="IPR050259">
    <property type="entry name" value="SDR"/>
</dbReference>
<dbReference type="NCBIfam" id="NF009466">
    <property type="entry name" value="PRK12826.1-2"/>
    <property type="match status" value="1"/>
</dbReference>
<keyword evidence="8" id="KW-0443">Lipid metabolism</keyword>
<dbReference type="Pfam" id="PF13561">
    <property type="entry name" value="adh_short_C2"/>
    <property type="match status" value="1"/>
</dbReference>
<feature type="binding site" evidence="7">
    <location>
        <begin position="14"/>
        <end position="17"/>
    </location>
    <ligand>
        <name>NADP(+)</name>
        <dbReference type="ChEBI" id="CHEBI:58349"/>
    </ligand>
</feature>
<reference evidence="11" key="1">
    <citation type="submission" date="2012-11" db="EMBL/GenBank/DDBJ databases">
        <authorList>
            <person name="Lucero-Rivera Y.E."/>
            <person name="Tovar-Ramirez D."/>
        </authorList>
    </citation>
    <scope>NUCLEOTIDE SEQUENCE [LARGE SCALE GENOMIC DNA]</scope>
    <source>
        <strain evidence="11">Araruama</strain>
    </source>
</reference>
<dbReference type="GO" id="GO:0051287">
    <property type="term" value="F:NAD binding"/>
    <property type="evidence" value="ECO:0007669"/>
    <property type="project" value="UniProtKB-UniRule"/>
</dbReference>
<comment type="caution">
    <text evidence="10">The sequence shown here is derived from an EMBL/GenBank/DDBJ whole genome shotgun (WGS) entry which is preliminary data.</text>
</comment>
<name>A0A1V1PHX1_9BACT</name>
<accession>A0A1V1PHX1</accession>
<dbReference type="Gene3D" id="3.40.50.720">
    <property type="entry name" value="NAD(P)-binding Rossmann-like Domain"/>
    <property type="match status" value="1"/>
</dbReference>
<comment type="pathway">
    <text evidence="8">Lipid metabolism; fatty acid biosynthesis.</text>
</comment>
<evidence type="ECO:0000256" key="5">
    <source>
        <dbReference type="ARBA" id="ARBA00048508"/>
    </source>
</evidence>
<feature type="binding site" evidence="7">
    <location>
        <begin position="158"/>
        <end position="162"/>
    </location>
    <ligand>
        <name>NADP(+)</name>
        <dbReference type="ChEBI" id="CHEBI:58349"/>
    </ligand>
</feature>
<dbReference type="InterPro" id="IPR011284">
    <property type="entry name" value="3oxo_ACP_reduc"/>
</dbReference>
<keyword evidence="3 7" id="KW-0521">NADP</keyword>
<evidence type="ECO:0000256" key="8">
    <source>
        <dbReference type="RuleBase" id="RU366074"/>
    </source>
</evidence>
<dbReference type="SUPFAM" id="SSF51735">
    <property type="entry name" value="NAD(P)-binding Rossmann-fold domains"/>
    <property type="match status" value="1"/>
</dbReference>
<evidence type="ECO:0000256" key="6">
    <source>
        <dbReference type="PIRSR" id="PIRSR611284-1"/>
    </source>
</evidence>
<protein>
    <recommendedName>
        <fullName evidence="8">3-oxoacyl-[acyl-carrier-protein] reductase</fullName>
        <ecNumber evidence="8">1.1.1.100</ecNumber>
    </recommendedName>
</protein>
<dbReference type="EC" id="1.1.1.100" evidence="8"/>
<comment type="function">
    <text evidence="1 8">Catalyzes the NADPH-dependent reduction of beta-ketoacyl-ACP substrates to beta-hydroxyacyl-ACP products, the first reductive step in the elongation cycle of fatty acid biosynthesis.</text>
</comment>
<dbReference type="GO" id="GO:0006633">
    <property type="term" value="P:fatty acid biosynthetic process"/>
    <property type="evidence" value="ECO:0007669"/>
    <property type="project" value="UniProtKB-UniPathway"/>
</dbReference>
<dbReference type="AlphaFoldDB" id="A0A1V1PHX1"/>
<dbReference type="PANTHER" id="PTHR42879:SF2">
    <property type="entry name" value="3-OXOACYL-[ACYL-CARRIER-PROTEIN] REDUCTASE FABG"/>
    <property type="match status" value="1"/>
</dbReference>
<feature type="binding site" evidence="7">
    <location>
        <position position="93"/>
    </location>
    <ligand>
        <name>NADP(+)</name>
        <dbReference type="ChEBI" id="CHEBI:58349"/>
    </ligand>
</feature>
<evidence type="ECO:0000313" key="11">
    <source>
        <dbReference type="Proteomes" id="UP000189670"/>
    </source>
</evidence>